<dbReference type="EMBL" id="CP058604">
    <property type="protein sequence ID" value="QLG70913.1"/>
    <property type="molecule type" value="Genomic_DNA"/>
</dbReference>
<feature type="region of interest" description="Disordered" evidence="1">
    <location>
        <begin position="66"/>
        <end position="88"/>
    </location>
</feature>
<name>A0A7H9AXD1_ZYGMR</name>
<protein>
    <submittedName>
        <fullName evidence="2">Uncharacterized protein</fullName>
    </submittedName>
</protein>
<evidence type="ECO:0000256" key="1">
    <source>
        <dbReference type="SAM" id="MobiDB-lite"/>
    </source>
</evidence>
<dbReference type="Proteomes" id="UP000509704">
    <property type="component" value="Chromosome 1"/>
</dbReference>
<dbReference type="OrthoDB" id="4069406at2759"/>
<organism evidence="2 3">
    <name type="scientific">Zygotorulaspora mrakii</name>
    <name type="common">Zygosaccharomyces mrakii</name>
    <dbReference type="NCBI Taxonomy" id="42260"/>
    <lineage>
        <taxon>Eukaryota</taxon>
        <taxon>Fungi</taxon>
        <taxon>Dikarya</taxon>
        <taxon>Ascomycota</taxon>
        <taxon>Saccharomycotina</taxon>
        <taxon>Saccharomycetes</taxon>
        <taxon>Saccharomycetales</taxon>
        <taxon>Saccharomycetaceae</taxon>
        <taxon>Zygotorulaspora</taxon>
    </lineage>
</organism>
<reference evidence="2 3" key="1">
    <citation type="submission" date="2020-07" db="EMBL/GenBank/DDBJ databases">
        <title>The yeast mating-type switching endonuclease HO is a domesticated member of an unorthodox homing genetic element family.</title>
        <authorList>
            <person name="Coughlan A.Y."/>
            <person name="Lombardi L."/>
            <person name="Braun-Galleani S."/>
            <person name="Martos A.R."/>
            <person name="Galeote V."/>
            <person name="Bigey F."/>
            <person name="Dequin S."/>
            <person name="Byrne K.P."/>
            <person name="Wolfe K.H."/>
        </authorList>
    </citation>
    <scope>NUCLEOTIDE SEQUENCE [LARGE SCALE GENOMIC DNA]</scope>
    <source>
        <strain evidence="2 3">NRRL Y-6702</strain>
    </source>
</reference>
<accession>A0A7H9AXD1</accession>
<sequence>MMKTFADSKTIAPPSQSSLVSLVRSVFERPFASFILLGRGRHVSTKPNIITRNDLLKAAELSEAGVAVRSGSRSPGEVHRKSRRTSVR</sequence>
<dbReference type="KEGG" id="zmk:HG535_0A08590"/>
<gene>
    <name evidence="2" type="ORF">HG535_0A08590</name>
</gene>
<evidence type="ECO:0000313" key="3">
    <source>
        <dbReference type="Proteomes" id="UP000509704"/>
    </source>
</evidence>
<proteinExistence type="predicted"/>
<evidence type="ECO:0000313" key="2">
    <source>
        <dbReference type="EMBL" id="QLG70913.1"/>
    </source>
</evidence>
<keyword evidence="3" id="KW-1185">Reference proteome</keyword>
<dbReference type="AlphaFoldDB" id="A0A7H9AXD1"/>
<dbReference type="GeneID" id="59234550"/>
<dbReference type="RefSeq" id="XP_037142641.1">
    <property type="nucleotide sequence ID" value="XM_037286746.1"/>
</dbReference>